<sequence length="426" mass="46683">MGSSRSEGGPMTDARAWKWSTFPPLALSGLGTAHVESMASYVARLSATQGQSTVAFLDSLDEVCNERPLRNDRARCALIGPGRRFMVRLIALEELTGGQILRPGTLYAIAAAIRPGSEGLANARHWCPVCLDEFVQSGVSGRLSWVFSDLSHCSLHFARIESYCWRCKSQQPFVPGNANIQNCVLCGASLAASAQSATGVSKQALWTDGCIEELVCFLSSNPPMVVPGGYESYIDRLSKMGALSKSHHAFRRGAPSIRSLLNVCAYMGVRLVDVLLCPDDLPVDRLVDGEEEPRLLSLPVESRNLQLRRLEYLLEALAGERHGLVPPLAFLLERYGLSASVKQLKERNSYQCYLRRHKLQKCLLTSRTSRPIIAAAFSMLDSGVTTEKAVQNLSESTRISVRALEPYVRCVGRVLVLESEARAAVL</sequence>
<dbReference type="Proteomes" id="UP000007069">
    <property type="component" value="Chromosome"/>
</dbReference>
<evidence type="ECO:0000313" key="2">
    <source>
        <dbReference type="EMBL" id="CAJ21843.1"/>
    </source>
</evidence>
<dbReference type="EMBL" id="AM039952">
    <property type="protein sequence ID" value="CAJ21843.1"/>
    <property type="molecule type" value="Genomic_DNA"/>
</dbReference>
<accession>Q3BZ70</accession>
<organism evidence="3">
    <name type="scientific">Xanthomonas euvesicatoria pv. vesicatoria (strain 85-10)</name>
    <name type="common">Xanthomonas campestris pv. vesicatoria</name>
    <dbReference type="NCBI Taxonomy" id="316273"/>
    <lineage>
        <taxon>Bacteria</taxon>
        <taxon>Pseudomonadati</taxon>
        <taxon>Pseudomonadota</taxon>
        <taxon>Gammaproteobacteria</taxon>
        <taxon>Lysobacterales</taxon>
        <taxon>Lysobacteraceae</taxon>
        <taxon>Xanthomonas</taxon>
    </lineage>
</organism>
<protein>
    <recommendedName>
        <fullName evidence="1">TniQ domain-containing protein</fullName>
    </recommendedName>
</protein>
<dbReference type="AlphaFoldDB" id="Q3BZ70"/>
<dbReference type="STRING" id="456327.BJD11_21855"/>
<evidence type="ECO:0000313" key="3">
    <source>
        <dbReference type="Proteomes" id="UP000007069"/>
    </source>
</evidence>
<dbReference type="InterPro" id="IPR009492">
    <property type="entry name" value="TniQ"/>
</dbReference>
<dbReference type="KEGG" id="xcv:XCV0212"/>
<reference evidence="2 3" key="1">
    <citation type="journal article" date="2005" name="J. Bacteriol.">
        <title>Insights into genome plasticity and pathogenicity of the plant pathogenic Bacterium Xanthomonas campestris pv. vesicatoria revealed by the complete genome sequence.</title>
        <authorList>
            <person name="Thieme F."/>
            <person name="Koebnik R."/>
            <person name="Bekel T."/>
            <person name="Berger C."/>
            <person name="Boch J."/>
            <person name="Buettner D."/>
            <person name="Caldana C."/>
            <person name="Gaigalat L."/>
            <person name="Goesmann A."/>
            <person name="Kay S."/>
            <person name="Kirchner O."/>
            <person name="Lanz C."/>
            <person name="Linke B."/>
            <person name="McHardy A.C."/>
            <person name="Meyer F."/>
            <person name="Mittenhuber G."/>
            <person name="Nies D.H."/>
            <person name="Niesbach-Kloesgen U."/>
            <person name="Patschkowski T."/>
            <person name="Rueckert C."/>
            <person name="Rupp O."/>
            <person name="Schneicker S."/>
            <person name="Schuster S.C."/>
            <person name="Vorhoelter F.J."/>
            <person name="Weber E."/>
            <person name="Puehler A."/>
            <person name="Bonas U."/>
            <person name="Bartels D."/>
            <person name="Kaiser O."/>
        </authorList>
    </citation>
    <scope>NUCLEOTIDE SEQUENCE [LARGE SCALE GENOMIC DNA]</scope>
    <source>
        <strain evidence="2 3">85-10</strain>
    </source>
</reference>
<proteinExistence type="predicted"/>
<evidence type="ECO:0000259" key="1">
    <source>
        <dbReference type="Pfam" id="PF06527"/>
    </source>
</evidence>
<gene>
    <name evidence="2" type="ordered locus">XCV0212</name>
</gene>
<feature type="domain" description="TniQ" evidence="1">
    <location>
        <begin position="31"/>
        <end position="156"/>
    </location>
</feature>
<dbReference type="Pfam" id="PF06527">
    <property type="entry name" value="TniQ"/>
    <property type="match status" value="1"/>
</dbReference>
<name>Q3BZ70_XANE5</name>
<dbReference type="HOGENOM" id="CLU_643955_0_0_6"/>